<dbReference type="Pfam" id="PF01527">
    <property type="entry name" value="HTH_Tnp_1"/>
    <property type="match status" value="1"/>
</dbReference>
<organism evidence="3 5">
    <name type="scientific">Bradyrhizobium elkanii</name>
    <dbReference type="NCBI Taxonomy" id="29448"/>
    <lineage>
        <taxon>Bacteria</taxon>
        <taxon>Pseudomonadati</taxon>
        <taxon>Pseudomonadota</taxon>
        <taxon>Alphaproteobacteria</taxon>
        <taxon>Hyphomicrobiales</taxon>
        <taxon>Nitrobacteraceae</taxon>
        <taxon>Bradyrhizobium</taxon>
    </lineage>
</organism>
<accession>A0ABV4EUH3</accession>
<evidence type="ECO:0000256" key="1">
    <source>
        <dbReference type="ARBA" id="ARBA00009964"/>
    </source>
</evidence>
<dbReference type="InterPro" id="IPR002514">
    <property type="entry name" value="Transposase_8"/>
</dbReference>
<comment type="similarity">
    <text evidence="1">Belongs to the transposase 8 family.</text>
</comment>
<evidence type="ECO:0000313" key="5">
    <source>
        <dbReference type="Proteomes" id="UP001565471"/>
    </source>
</evidence>
<dbReference type="Gene3D" id="1.10.10.10">
    <property type="entry name" value="Winged helix-like DNA-binding domain superfamily/Winged helix DNA-binding domain"/>
    <property type="match status" value="1"/>
</dbReference>
<dbReference type="InterPro" id="IPR010921">
    <property type="entry name" value="Trp_repressor/repl_initiator"/>
</dbReference>
<dbReference type="EMBL" id="JBGBZA010000002">
    <property type="protein sequence ID" value="MEY9314796.1"/>
    <property type="molecule type" value="Genomic_DNA"/>
</dbReference>
<dbReference type="SUPFAM" id="SSF48295">
    <property type="entry name" value="TrpR-like"/>
    <property type="match status" value="1"/>
</dbReference>
<dbReference type="PANTHER" id="PTHR37936">
    <property type="entry name" value="TRANSPOSASE INSC FOR INSERTION ELEMENT IS2A-RELATED"/>
    <property type="match status" value="1"/>
</dbReference>
<name>A0ABV4EUH3_BRAEL</name>
<evidence type="ECO:0000313" key="4">
    <source>
        <dbReference type="EMBL" id="MEY9317564.1"/>
    </source>
</evidence>
<comment type="caution">
    <text evidence="3">The sequence shown here is derived from an EMBL/GenBank/DDBJ whole genome shotgun (WGS) entry which is preliminary data.</text>
</comment>
<dbReference type="Proteomes" id="UP001565471">
    <property type="component" value="Unassembled WGS sequence"/>
</dbReference>
<dbReference type="EMBL" id="JBGBZA010000002">
    <property type="protein sequence ID" value="MEY9317564.1"/>
    <property type="molecule type" value="Genomic_DNA"/>
</dbReference>
<dbReference type="EMBL" id="JBGBZA010000002">
    <property type="protein sequence ID" value="MEY9314804.1"/>
    <property type="molecule type" value="Genomic_DNA"/>
</dbReference>
<sequence>MSAPSSGTRTFHMIEAVAERLEGAPRQLRRRWSDEFKAQVVTEALEPGASVSAIARRIGIHPSQLFAWRRDARAERHCPARHSSCEGVVVSAAGAVIEIAIGEVIVRAGVDVDEAQLQRVIRAVRSA</sequence>
<dbReference type="PANTHER" id="PTHR37936:SF3">
    <property type="entry name" value="TRANSPOSASE INSC FOR INSERTION ELEMENT IS2A-RELATED"/>
    <property type="match status" value="1"/>
</dbReference>
<evidence type="ECO:0000313" key="2">
    <source>
        <dbReference type="EMBL" id="MEY9314796.1"/>
    </source>
</evidence>
<proteinExistence type="inferred from homology"/>
<dbReference type="InterPro" id="IPR036388">
    <property type="entry name" value="WH-like_DNA-bd_sf"/>
</dbReference>
<protein>
    <submittedName>
        <fullName evidence="3">Transposase</fullName>
    </submittedName>
</protein>
<evidence type="ECO:0000313" key="3">
    <source>
        <dbReference type="EMBL" id="MEY9314804.1"/>
    </source>
</evidence>
<keyword evidence="5" id="KW-1185">Reference proteome</keyword>
<gene>
    <name evidence="2" type="ORF">ABIF29_001595</name>
    <name evidence="3" type="ORF">ABIF29_001603</name>
    <name evidence="4" type="ORF">ABIF29_004363</name>
</gene>
<reference evidence="3 5" key="1">
    <citation type="submission" date="2024-07" db="EMBL/GenBank/DDBJ databases">
        <title>Genomic Encyclopedia of Type Strains, Phase V (KMG-V): Genome sequencing to study the core and pangenomes of soil and plant-associated prokaryotes.</title>
        <authorList>
            <person name="Whitman W."/>
        </authorList>
    </citation>
    <scope>NUCLEOTIDE SEQUENCE [LARGE SCALE GENOMIC DNA]</scope>
    <source>
        <strain evidence="3 5">USDA 415</strain>
    </source>
</reference>